<organism evidence="2 3">
    <name type="scientific">Colletotrichum orchidophilum</name>
    <dbReference type="NCBI Taxonomy" id="1209926"/>
    <lineage>
        <taxon>Eukaryota</taxon>
        <taxon>Fungi</taxon>
        <taxon>Dikarya</taxon>
        <taxon>Ascomycota</taxon>
        <taxon>Pezizomycotina</taxon>
        <taxon>Sordariomycetes</taxon>
        <taxon>Hypocreomycetidae</taxon>
        <taxon>Glomerellales</taxon>
        <taxon>Glomerellaceae</taxon>
        <taxon>Colletotrichum</taxon>
    </lineage>
</organism>
<accession>A0A1G4BK86</accession>
<reference evidence="2 3" key="1">
    <citation type="submission" date="2016-09" db="EMBL/GenBank/DDBJ databases">
        <authorList>
            <person name="Capua I."/>
            <person name="De Benedictis P."/>
            <person name="Joannis T."/>
            <person name="Lombin L.H."/>
            <person name="Cattoli G."/>
        </authorList>
    </citation>
    <scope>NUCLEOTIDE SEQUENCE [LARGE SCALE GENOMIC DNA]</scope>
    <source>
        <strain evidence="2 3">IMI 309357</strain>
    </source>
</reference>
<dbReference type="GeneID" id="34556074"/>
<comment type="caution">
    <text evidence="2">The sequence shown here is derived from an EMBL/GenBank/DDBJ whole genome shotgun (WGS) entry which is preliminary data.</text>
</comment>
<name>A0A1G4BK86_9PEZI</name>
<sequence>MDSRGAKSSRATLCGACLWVTVLERHGSLGTQDVDQEVEDYQQKSSVTGNLSLSISVIVRAVRFHLRIGEGQPPMKPLQGYETSGQGEVIWEWEGNGTGAALFFDFHLNLDGWDNRTRLENTYCGRAKFADEPCGSTLSPITTYEIRIRSDELESALAKMRSLSLRMLHLSGARPAAKTVDTSWQESNIVEAGLAFSTSLWHRVHAAAEEAAATVSDSSCFCSGFKRCSAGASIIPPNGGDNNGGGAGGREREERTAA</sequence>
<dbReference type="EMBL" id="MJBS01000017">
    <property type="protein sequence ID" value="OHF01723.1"/>
    <property type="molecule type" value="Genomic_DNA"/>
</dbReference>
<dbReference type="RefSeq" id="XP_022478865.1">
    <property type="nucleotide sequence ID" value="XM_022614564.1"/>
</dbReference>
<feature type="compositionally biased region" description="Basic and acidic residues" evidence="1">
    <location>
        <begin position="249"/>
        <end position="258"/>
    </location>
</feature>
<gene>
    <name evidence="2" type="ORF">CORC01_02914</name>
</gene>
<evidence type="ECO:0000256" key="1">
    <source>
        <dbReference type="SAM" id="MobiDB-lite"/>
    </source>
</evidence>
<evidence type="ECO:0000313" key="3">
    <source>
        <dbReference type="Proteomes" id="UP000176998"/>
    </source>
</evidence>
<dbReference type="AlphaFoldDB" id="A0A1G4BK86"/>
<feature type="region of interest" description="Disordered" evidence="1">
    <location>
        <begin position="236"/>
        <end position="258"/>
    </location>
</feature>
<evidence type="ECO:0000313" key="2">
    <source>
        <dbReference type="EMBL" id="OHF01723.1"/>
    </source>
</evidence>
<keyword evidence="3" id="KW-1185">Reference proteome</keyword>
<protein>
    <submittedName>
        <fullName evidence="2">Uncharacterized protein</fullName>
    </submittedName>
</protein>
<dbReference type="Proteomes" id="UP000176998">
    <property type="component" value="Unassembled WGS sequence"/>
</dbReference>
<proteinExistence type="predicted"/>